<reference evidence="2" key="1">
    <citation type="submission" date="2020-05" db="EMBL/GenBank/DDBJ databases">
        <authorList>
            <person name="Chiriac C."/>
            <person name="Salcher M."/>
            <person name="Ghai R."/>
            <person name="Kavagutti S V."/>
        </authorList>
    </citation>
    <scope>NUCLEOTIDE SEQUENCE</scope>
</reference>
<dbReference type="EMBL" id="CAFBQP010000062">
    <property type="protein sequence ID" value="CAB5065549.1"/>
    <property type="molecule type" value="Genomic_DNA"/>
</dbReference>
<dbReference type="PROSITE" id="PS50043">
    <property type="entry name" value="HTH_LUXR_2"/>
    <property type="match status" value="1"/>
</dbReference>
<dbReference type="InterPro" id="IPR000792">
    <property type="entry name" value="Tscrpt_reg_LuxR_C"/>
</dbReference>
<protein>
    <submittedName>
        <fullName evidence="2">Unannotated protein</fullName>
    </submittedName>
</protein>
<evidence type="ECO:0000313" key="3">
    <source>
        <dbReference type="EMBL" id="CAB5065549.1"/>
    </source>
</evidence>
<dbReference type="SUPFAM" id="SSF46894">
    <property type="entry name" value="C-terminal effector domain of the bipartite response regulators"/>
    <property type="match status" value="1"/>
</dbReference>
<dbReference type="GO" id="GO:0006355">
    <property type="term" value="P:regulation of DNA-templated transcription"/>
    <property type="evidence" value="ECO:0007669"/>
    <property type="project" value="InterPro"/>
</dbReference>
<organism evidence="2">
    <name type="scientific">freshwater metagenome</name>
    <dbReference type="NCBI Taxonomy" id="449393"/>
    <lineage>
        <taxon>unclassified sequences</taxon>
        <taxon>metagenomes</taxon>
        <taxon>ecological metagenomes</taxon>
    </lineage>
</organism>
<dbReference type="AlphaFoldDB" id="A0A6J6ZWS5"/>
<dbReference type="Gene3D" id="1.10.10.10">
    <property type="entry name" value="Winged helix-like DNA-binding domain superfamily/Winged helix DNA-binding domain"/>
    <property type="match status" value="1"/>
</dbReference>
<dbReference type="InterPro" id="IPR016032">
    <property type="entry name" value="Sig_transdc_resp-reg_C-effctor"/>
</dbReference>
<evidence type="ECO:0000259" key="1">
    <source>
        <dbReference type="PROSITE" id="PS50043"/>
    </source>
</evidence>
<sequence>MKNHLHNLYTKLGARSRTEAVVIAARQGLITL</sequence>
<evidence type="ECO:0000313" key="2">
    <source>
        <dbReference type="EMBL" id="CAB4824928.1"/>
    </source>
</evidence>
<dbReference type="GO" id="GO:0003677">
    <property type="term" value="F:DNA binding"/>
    <property type="evidence" value="ECO:0007669"/>
    <property type="project" value="InterPro"/>
</dbReference>
<proteinExistence type="predicted"/>
<dbReference type="EMBL" id="CAFAAJ010000234">
    <property type="protein sequence ID" value="CAB4824928.1"/>
    <property type="molecule type" value="Genomic_DNA"/>
</dbReference>
<accession>A0A6J6ZWS5</accession>
<feature type="domain" description="HTH luxR-type" evidence="1">
    <location>
        <begin position="1"/>
        <end position="28"/>
    </location>
</feature>
<name>A0A6J6ZWS5_9ZZZZ</name>
<dbReference type="InterPro" id="IPR036388">
    <property type="entry name" value="WH-like_DNA-bd_sf"/>
</dbReference>
<gene>
    <name evidence="2" type="ORF">UFOPK3001_02407</name>
    <name evidence="3" type="ORF">UFOPK4306_01612</name>
</gene>